<reference evidence="1" key="1">
    <citation type="submission" date="2023-11" db="EMBL/GenBank/DDBJ databases">
        <title>Gracilibacillus pellucida a moderately halophilic bacterium isolated from saline soil in Xinjiang province.</title>
        <authorList>
            <person name="Zhang Z."/>
            <person name="Tan F."/>
            <person name="Wang Y."/>
            <person name="Xia M."/>
        </authorList>
    </citation>
    <scope>NUCLEOTIDE SEQUENCE</scope>
    <source>
        <strain evidence="1">S3-1-1</strain>
    </source>
</reference>
<dbReference type="EMBL" id="JAWZSR010000004">
    <property type="protein sequence ID" value="MDX8046155.1"/>
    <property type="molecule type" value="Genomic_DNA"/>
</dbReference>
<evidence type="ECO:0000313" key="1">
    <source>
        <dbReference type="EMBL" id="MDX8046155.1"/>
    </source>
</evidence>
<keyword evidence="2" id="KW-1185">Reference proteome</keyword>
<dbReference type="Proteomes" id="UP001277972">
    <property type="component" value="Unassembled WGS sequence"/>
</dbReference>
<organism evidence="1 2">
    <name type="scientific">Gracilibacillus pellucidus</name>
    <dbReference type="NCBI Taxonomy" id="3095368"/>
    <lineage>
        <taxon>Bacteria</taxon>
        <taxon>Bacillati</taxon>
        <taxon>Bacillota</taxon>
        <taxon>Bacilli</taxon>
        <taxon>Bacillales</taxon>
        <taxon>Bacillaceae</taxon>
        <taxon>Gracilibacillus</taxon>
    </lineage>
</organism>
<evidence type="ECO:0000313" key="2">
    <source>
        <dbReference type="Proteomes" id="UP001277972"/>
    </source>
</evidence>
<accession>A0ACC6M5C5</accession>
<protein>
    <submittedName>
        <fullName evidence="1">Spore protein</fullName>
    </submittedName>
</protein>
<name>A0ACC6M5C5_9BACI</name>
<gene>
    <name evidence="1" type="ORF">SH601_09145</name>
</gene>
<proteinExistence type="predicted"/>
<comment type="caution">
    <text evidence="1">The sequence shown here is derived from an EMBL/GenBank/DDBJ whole genome shotgun (WGS) entry which is preliminary data.</text>
</comment>
<sequence length="37" mass="4402">MRVNKKRKMNNVREKQQNKQVPTTHDKKLNGPNRPST</sequence>